<evidence type="ECO:0000256" key="8">
    <source>
        <dbReference type="ARBA" id="ARBA00023210"/>
    </source>
</evidence>
<keyword evidence="13" id="KW-1185">Reference proteome</keyword>
<keyword evidence="4" id="KW-0479">Metal-binding</keyword>
<proteinExistence type="inferred from homology"/>
<dbReference type="InterPro" id="IPR027417">
    <property type="entry name" value="P-loop_NTPase"/>
</dbReference>
<evidence type="ECO:0000256" key="3">
    <source>
        <dbReference type="ARBA" id="ARBA00022618"/>
    </source>
</evidence>
<organism evidence="12 13">
    <name type="scientific">Tepidiphilus baoligensis</name>
    <dbReference type="NCBI Taxonomy" id="2698687"/>
    <lineage>
        <taxon>Bacteria</taxon>
        <taxon>Pseudomonadati</taxon>
        <taxon>Pseudomonadota</taxon>
        <taxon>Hydrogenophilia</taxon>
        <taxon>Hydrogenophilales</taxon>
        <taxon>Hydrogenophilaceae</taxon>
        <taxon>Tepidiphilus</taxon>
    </lineage>
</organism>
<dbReference type="PROSITE" id="PS51706">
    <property type="entry name" value="G_ENGB"/>
    <property type="match status" value="1"/>
</dbReference>
<name>A0ABX1QJ43_9PROT</name>
<keyword evidence="3 10" id="KW-0132">Cell division</keyword>
<evidence type="ECO:0000313" key="13">
    <source>
        <dbReference type="Proteomes" id="UP000669605"/>
    </source>
</evidence>
<keyword evidence="7 10" id="KW-0342">GTP-binding</keyword>
<keyword evidence="6" id="KW-0460">Magnesium</keyword>
<comment type="similarity">
    <text evidence="2 10">Belongs to the TRAFAC class TrmE-Era-EngA-EngB-Septin-like GTPase superfamily. EngB GTPase family.</text>
</comment>
<comment type="caution">
    <text evidence="12">The sequence shown here is derived from an EMBL/GenBank/DDBJ whole genome shotgun (WGS) entry which is preliminary data.</text>
</comment>
<dbReference type="PANTHER" id="PTHR11649:SF13">
    <property type="entry name" value="ENGB-TYPE G DOMAIN-CONTAINING PROTEIN"/>
    <property type="match status" value="1"/>
</dbReference>
<protein>
    <recommendedName>
        <fullName evidence="10">Probable GTP-binding protein EngB</fullName>
    </recommendedName>
</protein>
<gene>
    <name evidence="10" type="primary">engB</name>
    <name evidence="12" type="ORF">GV368_02575</name>
</gene>
<evidence type="ECO:0000256" key="7">
    <source>
        <dbReference type="ARBA" id="ARBA00023134"/>
    </source>
</evidence>
<evidence type="ECO:0000256" key="1">
    <source>
        <dbReference type="ARBA" id="ARBA00001946"/>
    </source>
</evidence>
<keyword evidence="8 10" id="KW-0717">Septation</keyword>
<accession>A0ABX1QJ43</accession>
<dbReference type="SUPFAM" id="SSF52540">
    <property type="entry name" value="P-loop containing nucleoside triphosphate hydrolases"/>
    <property type="match status" value="1"/>
</dbReference>
<reference evidence="12 13" key="1">
    <citation type="journal article" date="2020" name="Curr. Microbiol.">
        <title>Tepidiphilus baoligensis sp. nov., a Novel Bacterium of the Family Hydrogenophilaceae Isolated from an Oil Reservoir.</title>
        <authorList>
            <person name="Zhang X."/>
            <person name="Wang G."/>
            <person name="Ma X."/>
            <person name="Yu J."/>
            <person name="You J."/>
            <person name="Xue Y."/>
            <person name="Ma Y."/>
        </authorList>
    </citation>
    <scope>NUCLEOTIDE SEQUENCE [LARGE SCALE GENOMIC DNA]</scope>
    <source>
        <strain evidence="12 13">B18-69</strain>
    </source>
</reference>
<evidence type="ECO:0000256" key="6">
    <source>
        <dbReference type="ARBA" id="ARBA00022842"/>
    </source>
</evidence>
<comment type="cofactor">
    <cofactor evidence="1">
        <name>Mg(2+)</name>
        <dbReference type="ChEBI" id="CHEBI:18420"/>
    </cofactor>
</comment>
<dbReference type="CDD" id="cd01876">
    <property type="entry name" value="YihA_EngB"/>
    <property type="match status" value="1"/>
</dbReference>
<comment type="function">
    <text evidence="10">Necessary for normal cell division and for the maintenance of normal septation.</text>
</comment>
<dbReference type="HAMAP" id="MF_00321">
    <property type="entry name" value="GTPase_EngB"/>
    <property type="match status" value="1"/>
</dbReference>
<evidence type="ECO:0000313" key="12">
    <source>
        <dbReference type="EMBL" id="NMH16013.1"/>
    </source>
</evidence>
<keyword evidence="9 10" id="KW-0131">Cell cycle</keyword>
<evidence type="ECO:0000256" key="10">
    <source>
        <dbReference type="HAMAP-Rule" id="MF_00321"/>
    </source>
</evidence>
<evidence type="ECO:0000256" key="9">
    <source>
        <dbReference type="ARBA" id="ARBA00023306"/>
    </source>
</evidence>
<keyword evidence="5 10" id="KW-0547">Nucleotide-binding</keyword>
<dbReference type="InterPro" id="IPR006073">
    <property type="entry name" value="GTP-bd"/>
</dbReference>
<dbReference type="Gene3D" id="3.40.50.300">
    <property type="entry name" value="P-loop containing nucleotide triphosphate hydrolases"/>
    <property type="match status" value="1"/>
</dbReference>
<sequence length="207" mass="22542">MPLFRHAEFVTSIAKPAGLPVAKGPEIAFVGRSNAGKSSAINALVGHTRLAYVSKTPGRTQLLNLFRTPAGLYLVDLPGFGFAKVPEAVRRGWADLIERYLHEREALVGLIHIMDVRHPLTALDRQLLDWFLPSGKPVHVLLTKADKLSHGARTATLAQVRRALAPWSGQVTVQLFSALRKQGVEEVETVVGGWLTGILLEPDGAHI</sequence>
<dbReference type="InterPro" id="IPR030393">
    <property type="entry name" value="G_ENGB_dom"/>
</dbReference>
<dbReference type="InterPro" id="IPR019987">
    <property type="entry name" value="GTP-bd_ribosome_bio_YsxC"/>
</dbReference>
<evidence type="ECO:0000256" key="5">
    <source>
        <dbReference type="ARBA" id="ARBA00022741"/>
    </source>
</evidence>
<evidence type="ECO:0000256" key="4">
    <source>
        <dbReference type="ARBA" id="ARBA00022723"/>
    </source>
</evidence>
<feature type="domain" description="EngB-type G" evidence="11">
    <location>
        <begin position="23"/>
        <end position="197"/>
    </location>
</feature>
<dbReference type="EMBL" id="JAAAUB010000002">
    <property type="protein sequence ID" value="NMH16013.1"/>
    <property type="molecule type" value="Genomic_DNA"/>
</dbReference>
<dbReference type="RefSeq" id="WP_142804597.1">
    <property type="nucleotide sequence ID" value="NZ_JAAAUB010000002.1"/>
</dbReference>
<dbReference type="PANTHER" id="PTHR11649">
    <property type="entry name" value="MSS1/TRME-RELATED GTP-BINDING PROTEIN"/>
    <property type="match status" value="1"/>
</dbReference>
<dbReference type="Pfam" id="PF01926">
    <property type="entry name" value="MMR_HSR1"/>
    <property type="match status" value="1"/>
</dbReference>
<evidence type="ECO:0000259" key="11">
    <source>
        <dbReference type="PROSITE" id="PS51706"/>
    </source>
</evidence>
<dbReference type="Proteomes" id="UP000669605">
    <property type="component" value="Unassembled WGS sequence"/>
</dbReference>
<dbReference type="NCBIfam" id="TIGR03598">
    <property type="entry name" value="GTPase_YsxC"/>
    <property type="match status" value="1"/>
</dbReference>
<evidence type="ECO:0000256" key="2">
    <source>
        <dbReference type="ARBA" id="ARBA00009638"/>
    </source>
</evidence>